<evidence type="ECO:0000256" key="1">
    <source>
        <dbReference type="ARBA" id="ARBA00022884"/>
    </source>
</evidence>
<feature type="compositionally biased region" description="Basic and acidic residues" evidence="3">
    <location>
        <begin position="1"/>
        <end position="11"/>
    </location>
</feature>
<evidence type="ECO:0000313" key="5">
    <source>
        <dbReference type="EMBL" id="KAK1927238.1"/>
    </source>
</evidence>
<dbReference type="Pfam" id="PF00076">
    <property type="entry name" value="RRM_1"/>
    <property type="match status" value="1"/>
</dbReference>
<proteinExistence type="predicted"/>
<sequence length="197" mass="20627">MSAMDLDKPLDEIIASKPRTRRGGRGGPRGGSASSTRARYATTVPKAAAPPAVKPIAAEASKIIISNLPNDVTEAAVRDLMQSTIGPVKSVQMTYTATGKSTGSATVLFRNKGDANKAYASYHNRMIDNQRPMKVEIALDPSQVVSLASRVAPAPARAAAAGPRRGRGGRPRAARPAKKTAEELDADMAAYKDTTAA</sequence>
<evidence type="ECO:0000313" key="6">
    <source>
        <dbReference type="Proteomes" id="UP001182556"/>
    </source>
</evidence>
<feature type="domain" description="RRM" evidence="4">
    <location>
        <begin position="61"/>
        <end position="140"/>
    </location>
</feature>
<feature type="region of interest" description="Disordered" evidence="3">
    <location>
        <begin position="1"/>
        <end position="46"/>
    </location>
</feature>
<name>A0AAD9FWC7_PAPLA</name>
<feature type="region of interest" description="Disordered" evidence="3">
    <location>
        <begin position="150"/>
        <end position="197"/>
    </location>
</feature>
<dbReference type="InterPro" id="IPR000504">
    <property type="entry name" value="RRM_dom"/>
</dbReference>
<protein>
    <recommendedName>
        <fullName evidence="4">RRM domain-containing protein</fullName>
    </recommendedName>
</protein>
<keyword evidence="1 2" id="KW-0694">RNA-binding</keyword>
<dbReference type="PANTHER" id="PTHR19965:SF35">
    <property type="entry name" value="RNA ANNEALING PROTEIN YRA1"/>
    <property type="match status" value="1"/>
</dbReference>
<evidence type="ECO:0000256" key="3">
    <source>
        <dbReference type="SAM" id="MobiDB-lite"/>
    </source>
</evidence>
<dbReference type="InterPro" id="IPR051229">
    <property type="entry name" value="ALYREF_mRNA_export"/>
</dbReference>
<dbReference type="SUPFAM" id="SSF54928">
    <property type="entry name" value="RNA-binding domain, RBD"/>
    <property type="match status" value="1"/>
</dbReference>
<feature type="compositionally biased region" description="Basic residues" evidence="3">
    <location>
        <begin position="164"/>
        <end position="178"/>
    </location>
</feature>
<dbReference type="PANTHER" id="PTHR19965">
    <property type="entry name" value="RNA AND EXPORT FACTOR BINDING PROTEIN"/>
    <property type="match status" value="1"/>
</dbReference>
<dbReference type="InterPro" id="IPR035979">
    <property type="entry name" value="RBD_domain_sf"/>
</dbReference>
<gene>
    <name evidence="5" type="ORF">DB88DRAFT_477337</name>
</gene>
<evidence type="ECO:0000256" key="2">
    <source>
        <dbReference type="PROSITE-ProRule" id="PRU00176"/>
    </source>
</evidence>
<dbReference type="PROSITE" id="PS50102">
    <property type="entry name" value="RRM"/>
    <property type="match status" value="1"/>
</dbReference>
<dbReference type="Gene3D" id="3.30.70.330">
    <property type="match status" value="1"/>
</dbReference>
<dbReference type="GO" id="GO:0003729">
    <property type="term" value="F:mRNA binding"/>
    <property type="evidence" value="ECO:0007669"/>
    <property type="project" value="TreeGrafter"/>
</dbReference>
<dbReference type="SMART" id="SM00360">
    <property type="entry name" value="RRM"/>
    <property type="match status" value="1"/>
</dbReference>
<comment type="caution">
    <text evidence="5">The sequence shown here is derived from an EMBL/GenBank/DDBJ whole genome shotgun (WGS) entry which is preliminary data.</text>
</comment>
<organism evidence="5 6">
    <name type="scientific">Papiliotrema laurentii</name>
    <name type="common">Cryptococcus laurentii</name>
    <dbReference type="NCBI Taxonomy" id="5418"/>
    <lineage>
        <taxon>Eukaryota</taxon>
        <taxon>Fungi</taxon>
        <taxon>Dikarya</taxon>
        <taxon>Basidiomycota</taxon>
        <taxon>Agaricomycotina</taxon>
        <taxon>Tremellomycetes</taxon>
        <taxon>Tremellales</taxon>
        <taxon>Rhynchogastremaceae</taxon>
        <taxon>Papiliotrema</taxon>
    </lineage>
</organism>
<feature type="compositionally biased region" description="Low complexity" evidence="3">
    <location>
        <begin position="152"/>
        <end position="163"/>
    </location>
</feature>
<keyword evidence="6" id="KW-1185">Reference proteome</keyword>
<accession>A0AAD9FWC7</accession>
<dbReference type="Proteomes" id="UP001182556">
    <property type="component" value="Unassembled WGS sequence"/>
</dbReference>
<dbReference type="AlphaFoldDB" id="A0AAD9FWC7"/>
<dbReference type="EMBL" id="JAODAN010000001">
    <property type="protein sequence ID" value="KAK1927238.1"/>
    <property type="molecule type" value="Genomic_DNA"/>
</dbReference>
<dbReference type="Pfam" id="PF13865">
    <property type="entry name" value="FoP_duplication"/>
    <property type="match status" value="1"/>
</dbReference>
<dbReference type="InterPro" id="IPR025715">
    <property type="entry name" value="FoP_C"/>
</dbReference>
<reference evidence="5" key="1">
    <citation type="submission" date="2023-02" db="EMBL/GenBank/DDBJ databases">
        <title>Identification and recombinant expression of a fungal hydrolase from Papiliotrema laurentii that hydrolyzes apple cutin and clears colloidal polyester polyurethane.</title>
        <authorList>
            <consortium name="DOE Joint Genome Institute"/>
            <person name="Roman V.A."/>
            <person name="Bojanowski C."/>
            <person name="Crable B.R."/>
            <person name="Wagner D.N."/>
            <person name="Hung C.S."/>
            <person name="Nadeau L.J."/>
            <person name="Schratz L."/>
            <person name="Haridas S."/>
            <person name="Pangilinan J."/>
            <person name="Lipzen A."/>
            <person name="Na H."/>
            <person name="Yan M."/>
            <person name="Ng V."/>
            <person name="Grigoriev I.V."/>
            <person name="Spatafora J.W."/>
            <person name="Barlow D."/>
            <person name="Biffinger J."/>
            <person name="Kelley-Loughnane N."/>
            <person name="Varaljay V.A."/>
            <person name="Crookes-Goodson W.J."/>
        </authorList>
    </citation>
    <scope>NUCLEOTIDE SEQUENCE</scope>
    <source>
        <strain evidence="5">5307AH</strain>
    </source>
</reference>
<feature type="compositionally biased region" description="Low complexity" evidence="3">
    <location>
        <begin position="31"/>
        <end position="46"/>
    </location>
</feature>
<dbReference type="SMART" id="SM01218">
    <property type="entry name" value="FoP_duplication"/>
    <property type="match status" value="1"/>
</dbReference>
<dbReference type="GO" id="GO:0005634">
    <property type="term" value="C:nucleus"/>
    <property type="evidence" value="ECO:0007669"/>
    <property type="project" value="TreeGrafter"/>
</dbReference>
<evidence type="ECO:0000259" key="4">
    <source>
        <dbReference type="PROSITE" id="PS50102"/>
    </source>
</evidence>
<dbReference type="InterPro" id="IPR012677">
    <property type="entry name" value="Nucleotide-bd_a/b_plait_sf"/>
</dbReference>